<dbReference type="EMBL" id="JBBKAM010000002">
    <property type="protein sequence ID" value="MEJ8641762.1"/>
    <property type="molecule type" value="Genomic_DNA"/>
</dbReference>
<proteinExistence type="predicted"/>
<evidence type="ECO:0000313" key="2">
    <source>
        <dbReference type="Proteomes" id="UP001382904"/>
    </source>
</evidence>
<name>A0ABU8U1K0_9ACTN</name>
<comment type="caution">
    <text evidence="1">The sequence shown here is derived from an EMBL/GenBank/DDBJ whole genome shotgun (WGS) entry which is preliminary data.</text>
</comment>
<evidence type="ECO:0000313" key="1">
    <source>
        <dbReference type="EMBL" id="MEJ8641762.1"/>
    </source>
</evidence>
<dbReference type="Proteomes" id="UP001382904">
    <property type="component" value="Unassembled WGS sequence"/>
</dbReference>
<keyword evidence="2" id="KW-1185">Reference proteome</keyword>
<accession>A0ABU8U1K0</accession>
<sequence length="80" mass="8404">MVSPRAARTAFFGSPRWTLRQVTPKSSRIIGSRGVPVGPASSGTCVIQRSPRRIAGPKSVPPASARSNRAVGAIACWCTL</sequence>
<reference evidence="1 2" key="1">
    <citation type="submission" date="2024-03" db="EMBL/GenBank/DDBJ databases">
        <title>Novel Streptomyces species of biotechnological and ecological value are a feature of Machair soil.</title>
        <authorList>
            <person name="Prole J.R."/>
            <person name="Goodfellow M."/>
            <person name="Allenby N."/>
            <person name="Ward A.C."/>
        </authorList>
    </citation>
    <scope>NUCLEOTIDE SEQUENCE [LARGE SCALE GENOMIC DNA]</scope>
    <source>
        <strain evidence="1 2">MS1.HAVA.3</strain>
    </source>
</reference>
<protein>
    <submittedName>
        <fullName evidence="1">Uncharacterized protein</fullName>
    </submittedName>
</protein>
<organism evidence="1 2">
    <name type="scientific">Streptomyces caledonius</name>
    <dbReference type="NCBI Taxonomy" id="3134107"/>
    <lineage>
        <taxon>Bacteria</taxon>
        <taxon>Bacillati</taxon>
        <taxon>Actinomycetota</taxon>
        <taxon>Actinomycetes</taxon>
        <taxon>Kitasatosporales</taxon>
        <taxon>Streptomycetaceae</taxon>
        <taxon>Streptomyces</taxon>
    </lineage>
</organism>
<gene>
    <name evidence="1" type="ORF">WKI68_10355</name>
</gene>